<comment type="caution">
    <text evidence="1">The sequence shown here is derived from an EMBL/GenBank/DDBJ whole genome shotgun (WGS) entry which is preliminary data.</text>
</comment>
<gene>
    <name evidence="1" type="ORF">OLEA9_A060417</name>
</gene>
<dbReference type="Gramene" id="OE9A060417T1">
    <property type="protein sequence ID" value="OE9A060417C1"/>
    <property type="gene ID" value="OE9A060417"/>
</dbReference>
<dbReference type="Proteomes" id="UP000594638">
    <property type="component" value="Unassembled WGS sequence"/>
</dbReference>
<sequence length="73" mass="8120">MNSILKKKKKNSVSSYLSETHLDLTVVPGLKSKTRGKGPYGAAGHYLLDRLAVSLKAIEVVPSTFYKTKRRNQ</sequence>
<dbReference type="AlphaFoldDB" id="A0A8S0VHC4"/>
<protein>
    <submittedName>
        <fullName evidence="1">Uncharacterized protein</fullName>
    </submittedName>
</protein>
<name>A0A8S0VHC4_OLEEU</name>
<organism evidence="1 2">
    <name type="scientific">Olea europaea subsp. europaea</name>
    <dbReference type="NCBI Taxonomy" id="158383"/>
    <lineage>
        <taxon>Eukaryota</taxon>
        <taxon>Viridiplantae</taxon>
        <taxon>Streptophyta</taxon>
        <taxon>Embryophyta</taxon>
        <taxon>Tracheophyta</taxon>
        <taxon>Spermatophyta</taxon>
        <taxon>Magnoliopsida</taxon>
        <taxon>eudicotyledons</taxon>
        <taxon>Gunneridae</taxon>
        <taxon>Pentapetalae</taxon>
        <taxon>asterids</taxon>
        <taxon>lamiids</taxon>
        <taxon>Lamiales</taxon>
        <taxon>Oleaceae</taxon>
        <taxon>Oleeae</taxon>
        <taxon>Olea</taxon>
    </lineage>
</organism>
<accession>A0A8S0VHC4</accession>
<evidence type="ECO:0000313" key="1">
    <source>
        <dbReference type="EMBL" id="CAA3033032.1"/>
    </source>
</evidence>
<evidence type="ECO:0000313" key="2">
    <source>
        <dbReference type="Proteomes" id="UP000594638"/>
    </source>
</evidence>
<reference evidence="1 2" key="1">
    <citation type="submission" date="2019-12" db="EMBL/GenBank/DDBJ databases">
        <authorList>
            <person name="Alioto T."/>
            <person name="Alioto T."/>
            <person name="Gomez Garrido J."/>
        </authorList>
    </citation>
    <scope>NUCLEOTIDE SEQUENCE [LARGE SCALE GENOMIC DNA]</scope>
</reference>
<keyword evidence="2" id="KW-1185">Reference proteome</keyword>
<proteinExistence type="predicted"/>
<dbReference type="EMBL" id="CACTIH010009788">
    <property type="protein sequence ID" value="CAA3033032.1"/>
    <property type="molecule type" value="Genomic_DNA"/>
</dbReference>